<protein>
    <submittedName>
        <fullName evidence="2">Chromosome partitioning protein ParB</fullName>
    </submittedName>
</protein>
<dbReference type="GO" id="GO:0005694">
    <property type="term" value="C:chromosome"/>
    <property type="evidence" value="ECO:0007669"/>
    <property type="project" value="TreeGrafter"/>
</dbReference>
<dbReference type="EMBL" id="NOKA02000121">
    <property type="protein sequence ID" value="RDY27052.1"/>
    <property type="molecule type" value="Genomic_DNA"/>
</dbReference>
<sequence>MQLFELSRSIEEKGVLVPLIVRTNLHGEGYEIIAGHRRKAACEWAGVDTVPVMV</sequence>
<dbReference type="AlphaFoldDB" id="A0A371J2M1"/>
<dbReference type="Gene3D" id="3.90.1530.30">
    <property type="match status" value="1"/>
</dbReference>
<keyword evidence="3" id="KW-1185">Reference proteome</keyword>
<dbReference type="SUPFAM" id="SSF110849">
    <property type="entry name" value="ParB/Sulfiredoxin"/>
    <property type="match status" value="1"/>
</dbReference>
<reference evidence="2 3" key="1">
    <citation type="journal article" date="2017" name="Genome Announc.">
        <title>Draft Genome Sequence of a Sporulating and Motile Strain of Lachnotalea glycerini Isolated from Water in Quebec City, Canada.</title>
        <authorList>
            <person name="Maheux A.F."/>
            <person name="Boudreau D.K."/>
            <person name="Berube E."/>
            <person name="Boissinot M."/>
            <person name="Raymond F."/>
            <person name="Brodeur S."/>
            <person name="Corbeil J."/>
            <person name="Isabel S."/>
            <person name="Omar R.F."/>
            <person name="Bergeron M.G."/>
        </authorList>
    </citation>
    <scope>NUCLEOTIDE SEQUENCE [LARGE SCALE GENOMIC DNA]</scope>
    <source>
        <strain evidence="2 3">CCRI-19302</strain>
    </source>
</reference>
<evidence type="ECO:0000313" key="3">
    <source>
        <dbReference type="Proteomes" id="UP000216411"/>
    </source>
</evidence>
<accession>A0A371J2M1</accession>
<dbReference type="Proteomes" id="UP000216411">
    <property type="component" value="Unassembled WGS sequence"/>
</dbReference>
<dbReference type="GO" id="GO:0045881">
    <property type="term" value="P:positive regulation of sporulation resulting in formation of a cellular spore"/>
    <property type="evidence" value="ECO:0007669"/>
    <property type="project" value="TreeGrafter"/>
</dbReference>
<dbReference type="PANTHER" id="PTHR33375">
    <property type="entry name" value="CHROMOSOME-PARTITIONING PROTEIN PARB-RELATED"/>
    <property type="match status" value="1"/>
</dbReference>
<evidence type="ECO:0000259" key="1">
    <source>
        <dbReference type="Pfam" id="PF02195"/>
    </source>
</evidence>
<evidence type="ECO:0000313" key="2">
    <source>
        <dbReference type="EMBL" id="RDY27052.1"/>
    </source>
</evidence>
<comment type="caution">
    <text evidence="2">The sequence shown here is derived from an EMBL/GenBank/DDBJ whole genome shotgun (WGS) entry which is preliminary data.</text>
</comment>
<dbReference type="InterPro" id="IPR036086">
    <property type="entry name" value="ParB/Sulfiredoxin_sf"/>
</dbReference>
<dbReference type="GO" id="GO:0007059">
    <property type="term" value="P:chromosome segregation"/>
    <property type="evidence" value="ECO:0007669"/>
    <property type="project" value="TreeGrafter"/>
</dbReference>
<name>A0A371J2M1_9FIRM</name>
<dbReference type="PANTHER" id="PTHR33375:SF1">
    <property type="entry name" value="CHROMOSOME-PARTITIONING PROTEIN PARB-RELATED"/>
    <property type="match status" value="1"/>
</dbReference>
<feature type="non-terminal residue" evidence="2">
    <location>
        <position position="54"/>
    </location>
</feature>
<gene>
    <name evidence="2" type="ORF">CG710_021170</name>
</gene>
<feature type="domain" description="ParB-like N-terminal" evidence="1">
    <location>
        <begin position="2"/>
        <end position="54"/>
    </location>
</feature>
<dbReference type="Pfam" id="PF02195">
    <property type="entry name" value="ParB_N"/>
    <property type="match status" value="1"/>
</dbReference>
<proteinExistence type="predicted"/>
<dbReference type="InterPro" id="IPR003115">
    <property type="entry name" value="ParB_N"/>
</dbReference>
<organism evidence="2 3">
    <name type="scientific">Lachnotalea glycerini</name>
    <dbReference type="NCBI Taxonomy" id="1763509"/>
    <lineage>
        <taxon>Bacteria</taxon>
        <taxon>Bacillati</taxon>
        <taxon>Bacillota</taxon>
        <taxon>Clostridia</taxon>
        <taxon>Lachnospirales</taxon>
        <taxon>Lachnospiraceae</taxon>
        <taxon>Lachnotalea</taxon>
    </lineage>
</organism>
<dbReference type="InterPro" id="IPR050336">
    <property type="entry name" value="Chromosome_partition/occlusion"/>
</dbReference>